<dbReference type="eggNOG" id="ENOG5031VZA">
    <property type="taxonomic scope" value="Bacteria"/>
</dbReference>
<dbReference type="EMBL" id="ATGI01000034">
    <property type="protein sequence ID" value="EPF71003.1"/>
    <property type="molecule type" value="Genomic_DNA"/>
</dbReference>
<gene>
    <name evidence="2" type="ORF">F945_02766</name>
</gene>
<evidence type="ECO:0008006" key="4">
    <source>
        <dbReference type="Google" id="ProtNLM"/>
    </source>
</evidence>
<keyword evidence="3" id="KW-1185">Reference proteome</keyword>
<evidence type="ECO:0000313" key="2">
    <source>
        <dbReference type="EMBL" id="EPF71003.1"/>
    </source>
</evidence>
<dbReference type="PATRIC" id="fig|421052.3.peg.2701"/>
<dbReference type="AlphaFoldDB" id="S3MX46"/>
<organism evidence="2 3">
    <name type="scientific">Acinetobacter rudis CIP 110305</name>
    <dbReference type="NCBI Taxonomy" id="421052"/>
    <lineage>
        <taxon>Bacteria</taxon>
        <taxon>Pseudomonadati</taxon>
        <taxon>Pseudomonadota</taxon>
        <taxon>Gammaproteobacteria</taxon>
        <taxon>Moraxellales</taxon>
        <taxon>Moraxellaceae</taxon>
        <taxon>Acinetobacter</taxon>
    </lineage>
</organism>
<sequence length="335" mass="36307">MGRSGSSLGILAQNKNGQSETKSMPQGQPKTLEVGTNKTYLCAHICAANKKPKLAKNGNRLFQQTVTEAIRAEAEVNFGVWAYLAEVGYNMRLTPPKPLMSGKPERMHRPSTFPLGAAQKQIEEMAKGAFRIPDLTILTIKATEIIAMRNSGTIDWSRFYPEGKNIERLVEIKFGKDDWSDGQFDAYEIIAPKKVKELSDTDCSCDTRKPPNGGLKIPVYPPIKNPTPYKSAIFRPAVTVLVPKKGIPSMFGAMGKMIAPPSPQVQFYRQLVPLQEYQNLMIPITASVGLAGAFICGSVVFAEGGAGTVATAGVAEATTVIEDALLITGFSVLAR</sequence>
<dbReference type="RefSeq" id="WP_016657151.1">
    <property type="nucleotide sequence ID" value="NZ_KE340354.1"/>
</dbReference>
<dbReference type="STRING" id="632955.GCA_000829675_01875"/>
<evidence type="ECO:0000313" key="3">
    <source>
        <dbReference type="Proteomes" id="UP000014568"/>
    </source>
</evidence>
<name>S3MX46_9GAMM</name>
<evidence type="ECO:0000256" key="1">
    <source>
        <dbReference type="SAM" id="MobiDB-lite"/>
    </source>
</evidence>
<dbReference type="HOGENOM" id="CLU_822899_0_0_6"/>
<dbReference type="Proteomes" id="UP000014568">
    <property type="component" value="Unassembled WGS sequence"/>
</dbReference>
<protein>
    <recommendedName>
        <fullName evidence="4">VRR-NUC domain-containing protein</fullName>
    </recommendedName>
</protein>
<accession>S3MX46</accession>
<reference evidence="2 3" key="1">
    <citation type="submission" date="2013-06" db="EMBL/GenBank/DDBJ databases">
        <title>The Genome Sequence of Acinetobacter rudis CIP 110305.</title>
        <authorList>
            <consortium name="The Broad Institute Genome Sequencing Platform"/>
            <consortium name="The Broad Institute Genome Sequencing Center for Infectious Disease"/>
            <person name="Cerqueira G."/>
            <person name="Feldgarden M."/>
            <person name="Courvalin P."/>
            <person name="Perichon B."/>
            <person name="Grillot-Courvalin C."/>
            <person name="Clermont D."/>
            <person name="Rocha E."/>
            <person name="Yoon E.-J."/>
            <person name="Nemec A."/>
            <person name="Young S.K."/>
            <person name="Zeng Q."/>
            <person name="Gargeya S."/>
            <person name="Fitzgerald M."/>
            <person name="Abouelleil A."/>
            <person name="Alvarado L."/>
            <person name="Berlin A.M."/>
            <person name="Chapman S.B."/>
            <person name="Dewar J."/>
            <person name="Goldberg J."/>
            <person name="Griggs A."/>
            <person name="Gujja S."/>
            <person name="Hansen M."/>
            <person name="Howarth C."/>
            <person name="Imamovic A."/>
            <person name="Larimer J."/>
            <person name="McCowan C."/>
            <person name="Murphy C."/>
            <person name="Pearson M."/>
            <person name="Priest M."/>
            <person name="Roberts A."/>
            <person name="Saif S."/>
            <person name="Shea T."/>
            <person name="Sykes S."/>
            <person name="Wortman J."/>
            <person name="Nusbaum C."/>
            <person name="Birren B."/>
        </authorList>
    </citation>
    <scope>NUCLEOTIDE SEQUENCE [LARGE SCALE GENOMIC DNA]</scope>
    <source>
        <strain evidence="2 3">CIP 110305</strain>
    </source>
</reference>
<feature type="region of interest" description="Disordered" evidence="1">
    <location>
        <begin position="1"/>
        <end position="32"/>
    </location>
</feature>
<proteinExistence type="predicted"/>
<comment type="caution">
    <text evidence="2">The sequence shown here is derived from an EMBL/GenBank/DDBJ whole genome shotgun (WGS) entry which is preliminary data.</text>
</comment>